<protein>
    <submittedName>
        <fullName evidence="2">DUF475 domain-containing protein</fullName>
    </submittedName>
</protein>
<dbReference type="Pfam" id="PF04332">
    <property type="entry name" value="DUF475"/>
    <property type="match status" value="1"/>
</dbReference>
<keyword evidence="1" id="KW-1133">Transmembrane helix</keyword>
<feature type="transmembrane region" description="Helical" evidence="1">
    <location>
        <begin position="320"/>
        <end position="339"/>
    </location>
</feature>
<feature type="transmembrane region" description="Helical" evidence="1">
    <location>
        <begin position="65"/>
        <end position="88"/>
    </location>
</feature>
<dbReference type="EMBL" id="JACWMS010000005">
    <property type="protein sequence ID" value="MBD1322244.1"/>
    <property type="molecule type" value="Genomic_DNA"/>
</dbReference>
<dbReference type="NCBIfam" id="NF010613">
    <property type="entry name" value="PRK14013.1-3"/>
    <property type="match status" value="1"/>
</dbReference>
<reference evidence="2 3" key="1">
    <citation type="submission" date="2020-09" db="EMBL/GenBank/DDBJ databases">
        <title>Novel species in genus Gordonia.</title>
        <authorList>
            <person name="Zhang G."/>
        </authorList>
    </citation>
    <scope>NUCLEOTIDE SEQUENCE [LARGE SCALE GENOMIC DNA]</scope>
    <source>
        <strain evidence="2 3">ON-33</strain>
    </source>
</reference>
<feature type="transmembrane region" description="Helical" evidence="1">
    <location>
        <begin position="130"/>
        <end position="147"/>
    </location>
</feature>
<organism evidence="2 3">
    <name type="scientific">Gordonia hankookensis</name>
    <dbReference type="NCBI Taxonomy" id="589403"/>
    <lineage>
        <taxon>Bacteria</taxon>
        <taxon>Bacillati</taxon>
        <taxon>Actinomycetota</taxon>
        <taxon>Actinomycetes</taxon>
        <taxon>Mycobacteriales</taxon>
        <taxon>Gordoniaceae</taxon>
        <taxon>Gordonia</taxon>
    </lineage>
</organism>
<keyword evidence="1" id="KW-0472">Membrane</keyword>
<dbReference type="PANTHER" id="PTHR30238">
    <property type="entry name" value="MEMBRANE BOUND PREDICTED REDOX MODULATOR"/>
    <property type="match status" value="1"/>
</dbReference>
<gene>
    <name evidence="2" type="ORF">IDF66_21910</name>
</gene>
<proteinExistence type="predicted"/>
<sequence>MIVRIFGLSALVTLAALLVAYLYQGWTGLALCAILGILEVSLSFDNAVINATVLERMSRFWQRMFLTVGVIIAVFGMRLLFPLAIVWITGGLNPVEAFRLAMNPPAGDAEYFPDGTPSYETILLDAHPQIAAFGGMFLLLLFLNFVLSNREITWLSWIEKPLGRLGRLDQLSIVLAAVTLVVVGEYLVPDDGRATVLISGLLGMITYILVDGLSSLFESEQPGSDDHLPSAEATMAEAGSARRPSPVTVAVGKAGFFLFLYLEVLDASFSFDGVIGAFAITPDPIIIALGLGFIGAMFVRSITIYLVRQGTLGQYRYLEHGAHWAIGALAAILLLSVHIHINEVITGLVGVAFIGASLASSVGANRRDRRRNERRTQVGVAH</sequence>
<dbReference type="PANTHER" id="PTHR30238:SF4">
    <property type="entry name" value="SLL1022 PROTEIN"/>
    <property type="match status" value="1"/>
</dbReference>
<keyword evidence="3" id="KW-1185">Reference proteome</keyword>
<accession>A0ABR7WKC8</accession>
<feature type="transmembrane region" description="Helical" evidence="1">
    <location>
        <begin position="28"/>
        <end position="53"/>
    </location>
</feature>
<feature type="transmembrane region" description="Helical" evidence="1">
    <location>
        <begin position="285"/>
        <end position="308"/>
    </location>
</feature>
<keyword evidence="1" id="KW-0812">Transmembrane</keyword>
<evidence type="ECO:0000256" key="1">
    <source>
        <dbReference type="SAM" id="Phobius"/>
    </source>
</evidence>
<evidence type="ECO:0000313" key="2">
    <source>
        <dbReference type="EMBL" id="MBD1322244.1"/>
    </source>
</evidence>
<feature type="transmembrane region" description="Helical" evidence="1">
    <location>
        <begin position="345"/>
        <end position="365"/>
    </location>
</feature>
<dbReference type="InterPro" id="IPR007427">
    <property type="entry name" value="DUF475"/>
</dbReference>
<dbReference type="Proteomes" id="UP000602395">
    <property type="component" value="Unassembled WGS sequence"/>
</dbReference>
<comment type="caution">
    <text evidence="2">The sequence shown here is derived from an EMBL/GenBank/DDBJ whole genome shotgun (WGS) entry which is preliminary data.</text>
</comment>
<evidence type="ECO:0000313" key="3">
    <source>
        <dbReference type="Proteomes" id="UP000602395"/>
    </source>
</evidence>
<name>A0ABR7WKC8_9ACTN</name>
<feature type="transmembrane region" description="Helical" evidence="1">
    <location>
        <begin position="5"/>
        <end position="22"/>
    </location>
</feature>
<dbReference type="RefSeq" id="WP_190268608.1">
    <property type="nucleotide sequence ID" value="NZ_BAABAD010000004.1"/>
</dbReference>